<organism evidence="10 11">
    <name type="scientific">Aliiglaciecola litoralis</name>
    <dbReference type="NCBI Taxonomy" id="582857"/>
    <lineage>
        <taxon>Bacteria</taxon>
        <taxon>Pseudomonadati</taxon>
        <taxon>Pseudomonadota</taxon>
        <taxon>Gammaproteobacteria</taxon>
        <taxon>Alteromonadales</taxon>
        <taxon>Alteromonadaceae</taxon>
        <taxon>Aliiglaciecola</taxon>
    </lineage>
</organism>
<dbReference type="PANTHER" id="PTHR11705:SF143">
    <property type="entry name" value="SLL0236 PROTEIN"/>
    <property type="match status" value="1"/>
</dbReference>
<evidence type="ECO:0000313" key="10">
    <source>
        <dbReference type="EMBL" id="GAA0857889.1"/>
    </source>
</evidence>
<dbReference type="RefSeq" id="WP_343860539.1">
    <property type="nucleotide sequence ID" value="NZ_BAAAFD010000007.1"/>
</dbReference>
<evidence type="ECO:0000256" key="6">
    <source>
        <dbReference type="ARBA" id="ARBA00023049"/>
    </source>
</evidence>
<keyword evidence="8" id="KW-0732">Signal</keyword>
<keyword evidence="11" id="KW-1185">Reference proteome</keyword>
<feature type="chain" id="PRO_5045115985" description="Peptidase M14 domain-containing protein" evidence="8">
    <location>
        <begin position="21"/>
        <end position="609"/>
    </location>
</feature>
<evidence type="ECO:0000256" key="2">
    <source>
        <dbReference type="ARBA" id="ARBA00005988"/>
    </source>
</evidence>
<evidence type="ECO:0000256" key="7">
    <source>
        <dbReference type="PROSITE-ProRule" id="PRU01379"/>
    </source>
</evidence>
<dbReference type="Proteomes" id="UP001500359">
    <property type="component" value="Unassembled WGS sequence"/>
</dbReference>
<keyword evidence="3" id="KW-0645">Protease</keyword>
<evidence type="ECO:0000259" key="9">
    <source>
        <dbReference type="PROSITE" id="PS52035"/>
    </source>
</evidence>
<evidence type="ECO:0000256" key="8">
    <source>
        <dbReference type="SAM" id="SignalP"/>
    </source>
</evidence>
<dbReference type="SUPFAM" id="SSF53187">
    <property type="entry name" value="Zn-dependent exopeptidases"/>
    <property type="match status" value="1"/>
</dbReference>
<sequence>MKCLIFFAIFFIMAGKSALATTFTYTNSETNNNSIPLGYEVPIPVNSLTPVDGFRTYDSLNLRHVQLSQASDVVSQIEIGRTLNDLPIYAYRISDDDNLTVEGALEGAVLINGGIHAREWQTPEAVTGYMEYLFDNKDDQYIGQYLLENLNFVVIPVLNIDGFLQTQRFPNLVTDSPETPRDGRMRRKNMRQVDTSLETTTDNFNGVDLNRNNAPYWATSTRSSSTTTSIVYHGSGAASEPEILALQQAAVVTGEDRLRFYIDTHSFSQLYFADYTQNSRRNRLNDKLANIMQAANDFKYQYSPATAGVGIGSTDEYFANTYQALSYTLEIEPVNSNTQYGGTGISHSGFILPNAEVPRMREETRKATMAGLYAITHPPTVSGFSVIRVSDQQEVFSGQWQLQNQQRALILGQNSPLSADTEYRLQVHFNKPMRLLENNQVVGFSNITNPLGIAMQLTGIVNGQPVVYDLNTSQGQWNIEQGIVRYKTDTFEQPLQLPSGFQWDDHSLLALSVSTKDYTGQNLDSDSATVADWQNGAWIHYEDSTGNGNSDFGGTNKSTRLIDDGSSLFTQPDPVPLPVPPSESGSGGAIGYLLMIMLLSFGFRNSWSR</sequence>
<evidence type="ECO:0000256" key="5">
    <source>
        <dbReference type="ARBA" id="ARBA00022833"/>
    </source>
</evidence>
<keyword evidence="4" id="KW-0378">Hydrolase</keyword>
<comment type="caution">
    <text evidence="10">The sequence shown here is derived from an EMBL/GenBank/DDBJ whole genome shotgun (WGS) entry which is preliminary data.</text>
</comment>
<dbReference type="EMBL" id="BAAAFD010000007">
    <property type="protein sequence ID" value="GAA0857889.1"/>
    <property type="molecule type" value="Genomic_DNA"/>
</dbReference>
<dbReference type="Gene3D" id="3.40.630.10">
    <property type="entry name" value="Zn peptidases"/>
    <property type="match status" value="1"/>
</dbReference>
<feature type="active site" description="Proton donor/acceptor" evidence="7">
    <location>
        <position position="330"/>
    </location>
</feature>
<dbReference type="PROSITE" id="PS52035">
    <property type="entry name" value="PEPTIDASE_M14"/>
    <property type="match status" value="1"/>
</dbReference>
<accession>A0ABN1LM99</accession>
<comment type="similarity">
    <text evidence="2 7">Belongs to the peptidase M14 family.</text>
</comment>
<feature type="domain" description="Peptidase M14" evidence="9">
    <location>
        <begin position="53"/>
        <end position="375"/>
    </location>
</feature>
<evidence type="ECO:0000256" key="3">
    <source>
        <dbReference type="ARBA" id="ARBA00022670"/>
    </source>
</evidence>
<gene>
    <name evidence="10" type="ORF">GCM10009114_25400</name>
</gene>
<dbReference type="SMART" id="SM00631">
    <property type="entry name" value="Zn_pept"/>
    <property type="match status" value="1"/>
</dbReference>
<name>A0ABN1LM99_9ALTE</name>
<evidence type="ECO:0000313" key="11">
    <source>
        <dbReference type="Proteomes" id="UP001500359"/>
    </source>
</evidence>
<reference evidence="10 11" key="1">
    <citation type="journal article" date="2019" name="Int. J. Syst. Evol. Microbiol.">
        <title>The Global Catalogue of Microorganisms (GCM) 10K type strain sequencing project: providing services to taxonomists for standard genome sequencing and annotation.</title>
        <authorList>
            <consortium name="The Broad Institute Genomics Platform"/>
            <consortium name="The Broad Institute Genome Sequencing Center for Infectious Disease"/>
            <person name="Wu L."/>
            <person name="Ma J."/>
        </authorList>
    </citation>
    <scope>NUCLEOTIDE SEQUENCE [LARGE SCALE GENOMIC DNA]</scope>
    <source>
        <strain evidence="10 11">JCM 15896</strain>
    </source>
</reference>
<dbReference type="InterPro" id="IPR000834">
    <property type="entry name" value="Peptidase_M14"/>
</dbReference>
<proteinExistence type="inferred from homology"/>
<dbReference type="Pfam" id="PF00246">
    <property type="entry name" value="Peptidase_M14"/>
    <property type="match status" value="1"/>
</dbReference>
<evidence type="ECO:0000256" key="1">
    <source>
        <dbReference type="ARBA" id="ARBA00001947"/>
    </source>
</evidence>
<dbReference type="PANTHER" id="PTHR11705">
    <property type="entry name" value="PROTEASE FAMILY M14 CARBOXYPEPTIDASE A,B"/>
    <property type="match status" value="1"/>
</dbReference>
<keyword evidence="5" id="KW-0862">Zinc</keyword>
<evidence type="ECO:0000256" key="4">
    <source>
        <dbReference type="ARBA" id="ARBA00022801"/>
    </source>
</evidence>
<comment type="cofactor">
    <cofactor evidence="1">
        <name>Zn(2+)</name>
        <dbReference type="ChEBI" id="CHEBI:29105"/>
    </cofactor>
</comment>
<feature type="signal peptide" evidence="8">
    <location>
        <begin position="1"/>
        <end position="20"/>
    </location>
</feature>
<keyword evidence="6" id="KW-0482">Metalloprotease</keyword>
<protein>
    <recommendedName>
        <fullName evidence="9">Peptidase M14 domain-containing protein</fullName>
    </recommendedName>
</protein>